<feature type="non-terminal residue" evidence="1">
    <location>
        <position position="44"/>
    </location>
</feature>
<evidence type="ECO:0000313" key="2">
    <source>
        <dbReference type="Proteomes" id="UP000199512"/>
    </source>
</evidence>
<dbReference type="Proteomes" id="UP000199512">
    <property type="component" value="Unassembled WGS sequence"/>
</dbReference>
<sequence>MCSNNSITKILGISDKNLKIISSDYKNIKGIRYMVIDAQITYIP</sequence>
<protein>
    <submittedName>
        <fullName evidence="1">Uncharacterized protein</fullName>
    </submittedName>
</protein>
<evidence type="ECO:0000313" key="1">
    <source>
        <dbReference type="EMBL" id="SEN67123.1"/>
    </source>
</evidence>
<name>A0A1H8IEA8_9FIRM</name>
<reference evidence="1 2" key="1">
    <citation type="submission" date="2016-10" db="EMBL/GenBank/DDBJ databases">
        <authorList>
            <person name="de Groot N.N."/>
        </authorList>
    </citation>
    <scope>NUCLEOTIDE SEQUENCE [LARGE SCALE GENOMIC DNA]</scope>
    <source>
        <strain evidence="1 2">Calf135</strain>
    </source>
</reference>
<accession>A0A1H8IEA8</accession>
<dbReference type="EMBL" id="FODF01000008">
    <property type="protein sequence ID" value="SEN67123.1"/>
    <property type="molecule type" value="Genomic_DNA"/>
</dbReference>
<gene>
    <name evidence="1" type="ORF">SAMN05216454_1081</name>
</gene>
<organism evidence="1 2">
    <name type="scientific">Peptostreptococcus russellii</name>
    <dbReference type="NCBI Taxonomy" id="215200"/>
    <lineage>
        <taxon>Bacteria</taxon>
        <taxon>Bacillati</taxon>
        <taxon>Bacillota</taxon>
        <taxon>Clostridia</taxon>
        <taxon>Peptostreptococcales</taxon>
        <taxon>Peptostreptococcaceae</taxon>
        <taxon>Peptostreptococcus</taxon>
    </lineage>
</organism>
<keyword evidence="2" id="KW-1185">Reference proteome</keyword>
<proteinExistence type="predicted"/>
<dbReference type="AlphaFoldDB" id="A0A1H8IEA8"/>